<dbReference type="AlphaFoldDB" id="A0A1V8TKD5"/>
<comment type="caution">
    <text evidence="6">The sequence shown here is derived from an EMBL/GenBank/DDBJ whole genome shotgun (WGS) entry which is preliminary data.</text>
</comment>
<organism evidence="6 7">
    <name type="scientific">Cryoendolithus antarcticus</name>
    <dbReference type="NCBI Taxonomy" id="1507870"/>
    <lineage>
        <taxon>Eukaryota</taxon>
        <taxon>Fungi</taxon>
        <taxon>Dikarya</taxon>
        <taxon>Ascomycota</taxon>
        <taxon>Pezizomycotina</taxon>
        <taxon>Dothideomycetes</taxon>
        <taxon>Dothideomycetidae</taxon>
        <taxon>Cladosporiales</taxon>
        <taxon>Cladosporiaceae</taxon>
        <taxon>Cryoendolithus</taxon>
    </lineage>
</organism>
<evidence type="ECO:0000256" key="4">
    <source>
        <dbReference type="ARBA" id="ARBA00023136"/>
    </source>
</evidence>
<feature type="transmembrane region" description="Helical" evidence="5">
    <location>
        <begin position="443"/>
        <end position="464"/>
    </location>
</feature>
<keyword evidence="7" id="KW-1185">Reference proteome</keyword>
<dbReference type="Pfam" id="PF01544">
    <property type="entry name" value="CorA"/>
    <property type="match status" value="1"/>
</dbReference>
<dbReference type="InterPro" id="IPR002523">
    <property type="entry name" value="MgTranspt_CorA/ZnTranspt_ZntB"/>
</dbReference>
<dbReference type="Proteomes" id="UP000192596">
    <property type="component" value="Unassembled WGS sequence"/>
</dbReference>
<dbReference type="SUPFAM" id="SSF144083">
    <property type="entry name" value="Magnesium transport protein CorA, transmembrane region"/>
    <property type="match status" value="1"/>
</dbReference>
<dbReference type="EMBL" id="NAJO01000006">
    <property type="protein sequence ID" value="OQO11840.1"/>
    <property type="molecule type" value="Genomic_DNA"/>
</dbReference>
<accession>A0A1V8TKD5</accession>
<feature type="transmembrane region" description="Helical" evidence="5">
    <location>
        <begin position="476"/>
        <end position="500"/>
    </location>
</feature>
<comment type="subcellular location">
    <subcellularLocation>
        <location evidence="1">Membrane</location>
        <topology evidence="1">Multi-pass membrane protein</topology>
    </subcellularLocation>
</comment>
<sequence length="522" mass="58831">MDDADHPSPARRAEIVDDLLYGAYVLQDQWKHYQPDGAEPDRDSKGKGRLGQLDNLQTLQTQRKDVVIRLIDALSDLKTIVDEAGFCGEGGGGTFSTSDSSTFVSLADKCKRMMQELETIDNHQTFVSQQPGHAVRTVEGETRKLRDLRARRYYNLEAVLQFERFRADVPLTEYERLCRMAATPTLPYPHFVKTKVSYIRAHKHICIILVDGPPGPKLLSDVAFRNTVTNASIALPGIARFTAGYSTIIAQSSLYAMCQSFAGHRWHTEVLCSDQQVLDDSTDESREISSHSNVRPDPGAWAACDPQSLLYLISSSLWETKLRLLDAEIGTMSYCQMPRATTAKELFEINGSLHDYRNQLNVLKRKVGVLDTRMPEGFGKYYDAIPRIRRRGRATYLFPVVHHKNILERAQDLDKLLMDSFQVLTSSVSVHESHESTRQTRRATWIAVLAFFYLPATLVTGIFGMNIKQASDGFAWWAPLLALLAVILTTASAFGAFILIRRWRKRAKAKAEKQKLSIEKSA</sequence>
<dbReference type="GO" id="GO:0016020">
    <property type="term" value="C:membrane"/>
    <property type="evidence" value="ECO:0007669"/>
    <property type="project" value="UniProtKB-SubCell"/>
</dbReference>
<evidence type="ECO:0000256" key="3">
    <source>
        <dbReference type="ARBA" id="ARBA00022989"/>
    </source>
</evidence>
<reference evidence="7" key="1">
    <citation type="submission" date="2017-03" db="EMBL/GenBank/DDBJ databases">
        <title>Genomes of endolithic fungi from Antarctica.</title>
        <authorList>
            <person name="Coleine C."/>
            <person name="Masonjones S."/>
            <person name="Stajich J.E."/>
        </authorList>
    </citation>
    <scope>NUCLEOTIDE SEQUENCE [LARGE SCALE GENOMIC DNA]</scope>
    <source>
        <strain evidence="7">CCFEE 5527</strain>
    </source>
</reference>
<evidence type="ECO:0000313" key="6">
    <source>
        <dbReference type="EMBL" id="OQO11840.1"/>
    </source>
</evidence>
<dbReference type="OrthoDB" id="3231000at2759"/>
<proteinExistence type="predicted"/>
<dbReference type="InterPro" id="IPR045863">
    <property type="entry name" value="CorA_TM1_TM2"/>
</dbReference>
<dbReference type="Gene3D" id="1.20.58.340">
    <property type="entry name" value="Magnesium transport protein CorA, transmembrane region"/>
    <property type="match status" value="1"/>
</dbReference>
<gene>
    <name evidence="6" type="ORF">B0A48_03567</name>
</gene>
<keyword evidence="2 5" id="KW-0812">Transmembrane</keyword>
<evidence type="ECO:0000256" key="2">
    <source>
        <dbReference type="ARBA" id="ARBA00022692"/>
    </source>
</evidence>
<name>A0A1V8TKD5_9PEZI</name>
<keyword evidence="4 5" id="KW-0472">Membrane</keyword>
<protein>
    <submittedName>
        <fullName evidence="6">Uncharacterized protein</fullName>
    </submittedName>
</protein>
<evidence type="ECO:0000313" key="7">
    <source>
        <dbReference type="Proteomes" id="UP000192596"/>
    </source>
</evidence>
<dbReference type="InParanoid" id="A0A1V8TKD5"/>
<dbReference type="GO" id="GO:0046873">
    <property type="term" value="F:metal ion transmembrane transporter activity"/>
    <property type="evidence" value="ECO:0007669"/>
    <property type="project" value="InterPro"/>
</dbReference>
<keyword evidence="3 5" id="KW-1133">Transmembrane helix</keyword>
<evidence type="ECO:0000256" key="5">
    <source>
        <dbReference type="SAM" id="Phobius"/>
    </source>
</evidence>
<evidence type="ECO:0000256" key="1">
    <source>
        <dbReference type="ARBA" id="ARBA00004141"/>
    </source>
</evidence>